<keyword evidence="1" id="KW-0812">Transmembrane</keyword>
<reference evidence="2 3" key="1">
    <citation type="submission" date="2018-08" db="EMBL/GenBank/DDBJ databases">
        <title>A genome reference for cultivated species of the human gut microbiota.</title>
        <authorList>
            <person name="Zou Y."/>
            <person name="Xue W."/>
            <person name="Luo G."/>
        </authorList>
    </citation>
    <scope>NUCLEOTIDE SEQUENCE [LARGE SCALE GENOMIC DNA]</scope>
    <source>
        <strain evidence="2 3">AF24-29</strain>
    </source>
</reference>
<name>A0A412FY69_9FIRM</name>
<proteinExistence type="predicted"/>
<dbReference type="RefSeq" id="WP_117895306.1">
    <property type="nucleotide sequence ID" value="NZ_CABJCV010000013.1"/>
</dbReference>
<evidence type="ECO:0000313" key="3">
    <source>
        <dbReference type="Proteomes" id="UP000284178"/>
    </source>
</evidence>
<keyword evidence="3" id="KW-1185">Reference proteome</keyword>
<dbReference type="GeneID" id="83015962"/>
<comment type="caution">
    <text evidence="2">The sequence shown here is derived from an EMBL/GenBank/DDBJ whole genome shotgun (WGS) entry which is preliminary data.</text>
</comment>
<dbReference type="Proteomes" id="UP000284178">
    <property type="component" value="Unassembled WGS sequence"/>
</dbReference>
<evidence type="ECO:0000313" key="2">
    <source>
        <dbReference type="EMBL" id="RGR73119.1"/>
    </source>
</evidence>
<feature type="transmembrane region" description="Helical" evidence="1">
    <location>
        <begin position="51"/>
        <end position="68"/>
    </location>
</feature>
<dbReference type="EMBL" id="QRUP01000013">
    <property type="protein sequence ID" value="RGR73119.1"/>
    <property type="molecule type" value="Genomic_DNA"/>
</dbReference>
<accession>A0A412FY69</accession>
<organism evidence="2 3">
    <name type="scientific">Holdemania filiformis</name>
    <dbReference type="NCBI Taxonomy" id="61171"/>
    <lineage>
        <taxon>Bacteria</taxon>
        <taxon>Bacillati</taxon>
        <taxon>Bacillota</taxon>
        <taxon>Erysipelotrichia</taxon>
        <taxon>Erysipelotrichales</taxon>
        <taxon>Erysipelotrichaceae</taxon>
        <taxon>Holdemania</taxon>
    </lineage>
</organism>
<feature type="transmembrane region" description="Helical" evidence="1">
    <location>
        <begin position="27"/>
        <end position="45"/>
    </location>
</feature>
<keyword evidence="1" id="KW-1133">Transmembrane helix</keyword>
<evidence type="ECO:0000256" key="1">
    <source>
        <dbReference type="SAM" id="Phobius"/>
    </source>
</evidence>
<dbReference type="AlphaFoldDB" id="A0A412FY69"/>
<protein>
    <submittedName>
        <fullName evidence="2">Uncharacterized protein</fullName>
    </submittedName>
</protein>
<gene>
    <name evidence="2" type="ORF">DWY25_11205</name>
</gene>
<keyword evidence="1" id="KW-0472">Membrane</keyword>
<sequence>MRYGNDTNSEEEKANDFLNKMIIAEKVAKGSIILGVILTVVSFLLFQPLLFLIALAFDIGGIPFYFIYRGIRRQWTAQLAKEERRAEIEAEQRQDL</sequence>